<keyword evidence="2" id="KW-1133">Transmembrane helix</keyword>
<gene>
    <name evidence="3" type="ORF">Sste5346_006508</name>
</gene>
<protein>
    <recommendedName>
        <fullName evidence="5">Integral membrane protein</fullName>
    </recommendedName>
</protein>
<sequence>MFNNVNPDPTGPGVQPNYNNSRRPQHAPASRLGNQQSALPLRSNNTNADSGSWFRRSGFKQMHLFFALAGFTLTIVAIAYVAIAPYAKHGIGISLGLLSMIDDFSAMNLMKANSPQMIFPVVSDLLGVAVAGTYLGVNPYEYQLFESGIEDYIYSSKERSFVRLGRATFILIILVGLFRLVSAVVTVVMIFTSINKRRQATRTYY</sequence>
<feature type="transmembrane region" description="Helical" evidence="2">
    <location>
        <begin position="64"/>
        <end position="83"/>
    </location>
</feature>
<dbReference type="Proteomes" id="UP001583186">
    <property type="component" value="Unassembled WGS sequence"/>
</dbReference>
<keyword evidence="2" id="KW-0472">Membrane</keyword>
<reference evidence="3 4" key="1">
    <citation type="journal article" date="2024" name="IMA Fungus">
        <title>IMA Genome - F19 : A genome assembly and annotation guide to empower mycologists, including annotated draft genome sequences of Ceratocystis pirilliformis, Diaporthe australafricana, Fusarium ophioides, Paecilomyces lecythidis, and Sporothrix stenoceras.</title>
        <authorList>
            <person name="Aylward J."/>
            <person name="Wilson A.M."/>
            <person name="Visagie C.M."/>
            <person name="Spraker J."/>
            <person name="Barnes I."/>
            <person name="Buitendag C."/>
            <person name="Ceriani C."/>
            <person name="Del Mar Angel L."/>
            <person name="du Plessis D."/>
            <person name="Fuchs T."/>
            <person name="Gasser K."/>
            <person name="Kramer D."/>
            <person name="Li W."/>
            <person name="Munsamy K."/>
            <person name="Piso A."/>
            <person name="Price J.L."/>
            <person name="Sonnekus B."/>
            <person name="Thomas C."/>
            <person name="van der Nest A."/>
            <person name="van Dijk A."/>
            <person name="van Heerden A."/>
            <person name="van Vuuren N."/>
            <person name="Yilmaz N."/>
            <person name="Duong T.A."/>
            <person name="van der Merwe N.A."/>
            <person name="Wingfield M.J."/>
            <person name="Wingfield B.D."/>
        </authorList>
    </citation>
    <scope>NUCLEOTIDE SEQUENCE [LARGE SCALE GENOMIC DNA]</scope>
    <source>
        <strain evidence="3 4">CMW 5346</strain>
    </source>
</reference>
<feature type="region of interest" description="Disordered" evidence="1">
    <location>
        <begin position="1"/>
        <end position="44"/>
    </location>
</feature>
<name>A0ABR3YZ37_9PEZI</name>
<proteinExistence type="predicted"/>
<accession>A0ABR3YZ37</accession>
<feature type="transmembrane region" description="Helical" evidence="2">
    <location>
        <begin position="169"/>
        <end position="192"/>
    </location>
</feature>
<dbReference type="EMBL" id="JAWCUI010000038">
    <property type="protein sequence ID" value="KAL1893330.1"/>
    <property type="molecule type" value="Genomic_DNA"/>
</dbReference>
<evidence type="ECO:0000256" key="1">
    <source>
        <dbReference type="SAM" id="MobiDB-lite"/>
    </source>
</evidence>
<evidence type="ECO:0000313" key="3">
    <source>
        <dbReference type="EMBL" id="KAL1893330.1"/>
    </source>
</evidence>
<organism evidence="3 4">
    <name type="scientific">Sporothrix stenoceras</name>
    <dbReference type="NCBI Taxonomy" id="5173"/>
    <lineage>
        <taxon>Eukaryota</taxon>
        <taxon>Fungi</taxon>
        <taxon>Dikarya</taxon>
        <taxon>Ascomycota</taxon>
        <taxon>Pezizomycotina</taxon>
        <taxon>Sordariomycetes</taxon>
        <taxon>Sordariomycetidae</taxon>
        <taxon>Ophiostomatales</taxon>
        <taxon>Ophiostomataceae</taxon>
        <taxon>Sporothrix</taxon>
    </lineage>
</organism>
<evidence type="ECO:0000313" key="4">
    <source>
        <dbReference type="Proteomes" id="UP001583186"/>
    </source>
</evidence>
<feature type="compositionally biased region" description="Polar residues" evidence="1">
    <location>
        <begin position="32"/>
        <end position="44"/>
    </location>
</feature>
<comment type="caution">
    <text evidence="3">The sequence shown here is derived from an EMBL/GenBank/DDBJ whole genome shotgun (WGS) entry which is preliminary data.</text>
</comment>
<evidence type="ECO:0008006" key="5">
    <source>
        <dbReference type="Google" id="ProtNLM"/>
    </source>
</evidence>
<keyword evidence="2" id="KW-0812">Transmembrane</keyword>
<evidence type="ECO:0000256" key="2">
    <source>
        <dbReference type="SAM" id="Phobius"/>
    </source>
</evidence>
<keyword evidence="4" id="KW-1185">Reference proteome</keyword>